<dbReference type="Pfam" id="PF24607">
    <property type="entry name" value="CBM_AftD"/>
    <property type="match status" value="1"/>
</dbReference>
<dbReference type="Pfam" id="PF22633">
    <property type="entry name" value="F5_F8_type_C_2"/>
    <property type="match status" value="1"/>
</dbReference>
<dbReference type="EMBL" id="JAUSQM010000001">
    <property type="protein sequence ID" value="MDP9823453.1"/>
    <property type="molecule type" value="Genomic_DNA"/>
</dbReference>
<evidence type="ECO:0000256" key="1">
    <source>
        <dbReference type="SAM" id="MobiDB-lite"/>
    </source>
</evidence>
<evidence type="ECO:0000313" key="4">
    <source>
        <dbReference type="EMBL" id="MDP9823453.1"/>
    </source>
</evidence>
<keyword evidence="2" id="KW-1133">Transmembrane helix</keyword>
<organism evidence="4 5">
    <name type="scientific">Nocardioides massiliensis</name>
    <dbReference type="NCBI Taxonomy" id="1325935"/>
    <lineage>
        <taxon>Bacteria</taxon>
        <taxon>Bacillati</taxon>
        <taxon>Actinomycetota</taxon>
        <taxon>Actinomycetes</taxon>
        <taxon>Propionibacteriales</taxon>
        <taxon>Nocardioidaceae</taxon>
        <taxon>Nocardioides</taxon>
    </lineage>
</organism>
<dbReference type="InterPro" id="IPR021798">
    <property type="entry name" value="AftD_N"/>
</dbReference>
<keyword evidence="4" id="KW-0328">Glycosyltransferase</keyword>
<feature type="transmembrane region" description="Helical" evidence="2">
    <location>
        <begin position="1310"/>
        <end position="1328"/>
    </location>
</feature>
<feature type="domain" description="F5/8 type C" evidence="3">
    <location>
        <begin position="698"/>
        <end position="792"/>
    </location>
</feature>
<dbReference type="GO" id="GO:0016757">
    <property type="term" value="F:glycosyltransferase activity"/>
    <property type="evidence" value="ECO:0007669"/>
    <property type="project" value="UniProtKB-KW"/>
</dbReference>
<keyword evidence="2" id="KW-0812">Transmembrane</keyword>
<proteinExistence type="predicted"/>
<comment type="caution">
    <text evidence="4">The sequence shown here is derived from an EMBL/GenBank/DDBJ whole genome shotgun (WGS) entry which is preliminary data.</text>
</comment>
<dbReference type="Pfam" id="PF11847">
    <property type="entry name" value="GT-C_AftD"/>
    <property type="match status" value="1"/>
</dbReference>
<evidence type="ECO:0000256" key="2">
    <source>
        <dbReference type="SAM" id="Phobius"/>
    </source>
</evidence>
<feature type="transmembrane region" description="Helical" evidence="2">
    <location>
        <begin position="99"/>
        <end position="116"/>
    </location>
</feature>
<feature type="transmembrane region" description="Helical" evidence="2">
    <location>
        <begin position="17"/>
        <end position="38"/>
    </location>
</feature>
<feature type="transmembrane region" description="Helical" evidence="2">
    <location>
        <begin position="219"/>
        <end position="243"/>
    </location>
</feature>
<protein>
    <submittedName>
        <fullName evidence="4">Arabinofuranan 3-O-arabinosyltransferase</fullName>
        <ecNumber evidence="4">2.4.2.-</ecNumber>
    </submittedName>
</protein>
<evidence type="ECO:0000313" key="5">
    <source>
        <dbReference type="Proteomes" id="UP001240447"/>
    </source>
</evidence>
<feature type="transmembrane region" description="Helical" evidence="2">
    <location>
        <begin position="181"/>
        <end position="207"/>
    </location>
</feature>
<dbReference type="InterPro" id="IPR000421">
    <property type="entry name" value="FA58C"/>
</dbReference>
<dbReference type="PROSITE" id="PS50022">
    <property type="entry name" value="FA58C_3"/>
    <property type="match status" value="1"/>
</dbReference>
<dbReference type="RefSeq" id="WP_068120794.1">
    <property type="nucleotide sequence ID" value="NZ_CCXJ01000309.1"/>
</dbReference>
<feature type="region of interest" description="Disordered" evidence="1">
    <location>
        <begin position="710"/>
        <end position="730"/>
    </location>
</feature>
<feature type="transmembrane region" description="Helical" evidence="2">
    <location>
        <begin position="1340"/>
        <end position="1360"/>
    </location>
</feature>
<gene>
    <name evidence="4" type="ORF">J2S59_003262</name>
</gene>
<evidence type="ECO:0000259" key="3">
    <source>
        <dbReference type="PROSITE" id="PS50022"/>
    </source>
</evidence>
<dbReference type="EC" id="2.4.2.-" evidence="4"/>
<dbReference type="Proteomes" id="UP001240447">
    <property type="component" value="Unassembled WGS sequence"/>
</dbReference>
<feature type="transmembrane region" description="Helical" evidence="2">
    <location>
        <begin position="1228"/>
        <end position="1250"/>
    </location>
</feature>
<keyword evidence="5" id="KW-1185">Reference proteome</keyword>
<feature type="transmembrane region" description="Helical" evidence="2">
    <location>
        <begin position="128"/>
        <end position="149"/>
    </location>
</feature>
<dbReference type="Gene3D" id="2.60.120.260">
    <property type="entry name" value="Galactose-binding domain-like"/>
    <property type="match status" value="1"/>
</dbReference>
<keyword evidence="2" id="KW-0472">Membrane</keyword>
<name>A0ABT9NSS2_9ACTN</name>
<dbReference type="InterPro" id="IPR056997">
    <property type="entry name" value="CBM_AftD"/>
</dbReference>
<dbReference type="InterPro" id="IPR008979">
    <property type="entry name" value="Galactose-bd-like_sf"/>
</dbReference>
<sequence>MSATVSADTDRGLGIRLWAGCALLIGLAFIQAPGYLIADTKFDLVENPLGFLERAFHLWDPFGAFGQLQNQAYGYLWPMGPFFVLGDLLDLSGWVTQRLWLATVLCVAFVGVARLARELGVRSDLACLVAAVAYALSPRMLSTLGPISIEAWPGALAPWVLLPLVVGSRRGSARRAAAGSALAIAMVGGVNAAATAAVLPLGAIWVLTRTSGARKRALLLWWPIFTFLGTCWWLVPLFVMGAYSPPFLDFIEAASITTFPTTVFDALRGTSAWTPYIDPGLQGGHLLLREGYLALNGGLLLALGIAGIASRRNPHRQFLLLSLLAGLLLVTMGHEGVVQGWFAPSLNGLLDGALAALRNVHKFDPIIRLPMALGIAWLLQPGGDRAVLPLEVGRRKLRVPARTVVAALAMVGLAGSTLPATTGSLAPARPVYETPPYWKSAADWLADHADGSVALLAPGSAFANYRWGSPDDEPLQYLARTPWAVRNVIPLAPPGNIRMLDAIEQRFAEGRASSGLARFLRRAGVGHIVVRNDLAASDDIPDPALVRSVLRQSPGVSLAAEFGPELGGEVRVEDAADRTIRNGGWEIRRRAIEVYEVAGRPDDAVSASRLPVVVGGPEDLLDLEDAGILTGAPTVLAVDVGGQERPAANTDLILTDGLVERERFFGRIHDGAGPAFTPGDVIRSGNPTTDYTLRDQEDWQTTVRLRGAAAIRSSSSTADPNAPGGSRPGELSYAAVDGDADTWWASNPAEAEVPWWQVDLDRTRVLDAVTVTLGPDGMSPARIQVRTDAGASEPTEVVAGQPRTIKVPRGQTRMVRVESLVRTPHQLSLREVAWDRADVRRELVLPEVPAAWGTPSHILLRARSDARSGCVTIESRVACRPGRAVPPEEPGGFVRVVELPQSQTYQVELTARSVAGPALLEYLQEGMLLNVAASSTAVPDPRASPLAAVDGDDGTSWMAKPTDTQPQLNLRWVGRHVIKGLELRVPDDAAVRRPTRVRLTSPDGTRESRLDSRGRARFAPLRTDRLDIEVLDSEDGVSLPSEGEWEQLPVGVSELRLDGLPYSAIPPSTRVVEHPCGSGPVVSVNGRARRTSLVASMRELYDLVPVSAVTCGEPSELVLTRGENVIEALGNSVVAPHALAFTATAATPTAASDVVLGRGEVTRKSPVASVIRPAPGARAVAVAHNANEGWKGVQGGRELDSIAIDGWKQGWLPDGSAHPIRAEFTPDVTYRAGLLAGIVLLMVLVASTLFGRWRRGTDDPPVAAAQLPPLVMVALTLAACGLLGAGPGLLAGAVGCAVSWMVRVRSRDEAGWLAGIGLVIAGLGYYVRPWGSPDGWAGSWAWPHYLVLFSLGVAVGLAAARPPRPPMRIAGRSTNR</sequence>
<feature type="transmembrane region" description="Helical" evidence="2">
    <location>
        <begin position="318"/>
        <end position="342"/>
    </location>
</feature>
<accession>A0ABT9NSS2</accession>
<dbReference type="SUPFAM" id="SSF49785">
    <property type="entry name" value="Galactose-binding domain-like"/>
    <property type="match status" value="1"/>
</dbReference>
<keyword evidence="4" id="KW-0808">Transferase</keyword>
<reference evidence="4 5" key="1">
    <citation type="submission" date="2023-07" db="EMBL/GenBank/DDBJ databases">
        <title>Sequencing the genomes of 1000 actinobacteria strains.</title>
        <authorList>
            <person name="Klenk H.-P."/>
        </authorList>
    </citation>
    <scope>NUCLEOTIDE SEQUENCE [LARGE SCALE GENOMIC DNA]</scope>
    <source>
        <strain evidence="4 5">GD13</strain>
    </source>
</reference>
<feature type="transmembrane region" description="Helical" evidence="2">
    <location>
        <begin position="291"/>
        <end position="309"/>
    </location>
</feature>